<evidence type="ECO:0000313" key="2">
    <source>
        <dbReference type="Proteomes" id="UP000250218"/>
    </source>
</evidence>
<dbReference type="EMBL" id="CP030140">
    <property type="protein sequence ID" value="AWX69409.1"/>
    <property type="molecule type" value="Genomic_DNA"/>
</dbReference>
<proteinExistence type="predicted"/>
<gene>
    <name evidence="1" type="ORF">DP065_01405</name>
</gene>
<dbReference type="Proteomes" id="UP000250218">
    <property type="component" value="Chromosome"/>
</dbReference>
<dbReference type="KEGG" id="mane:DP065_01405"/>
<dbReference type="AlphaFoldDB" id="A0A2Z4NCY5"/>
<sequence>MSRVYEIMNDANEYHKFLNKWEQEKLFSDLCSKRKYLKVDANQFFKYEGLIKFNLRYSVVKKLQKRQNAFLVLLVILIMRKLSKRNFLFKSEFSHFGISNFRLEHGLRDLKKLGIVSCEGHKWMITKTVVKNNGSISNVLKIKSINQIFQALYNGITGLIALNRFNFFVGKQKKNKIVNLTISNVGFGINDYKINDFITVLNLSLLTQLRKLTIFIERKYDRAKKSFVSVRHIQIYQAKF</sequence>
<name>A0A2Z4NCY5_9BACT</name>
<organism evidence="1 2">
    <name type="scientific">[Mycoplasma] anseris</name>
    <dbReference type="NCBI Taxonomy" id="92400"/>
    <lineage>
        <taxon>Bacteria</taxon>
        <taxon>Bacillati</taxon>
        <taxon>Mycoplasmatota</taxon>
        <taxon>Mycoplasmoidales</taxon>
        <taxon>Metamycoplasmataceae</taxon>
        <taxon>Metamycoplasma</taxon>
    </lineage>
</organism>
<reference evidence="2" key="1">
    <citation type="submission" date="2018-06" db="EMBL/GenBank/DDBJ databases">
        <title>Complete genome sequences of Mycoplasma anatis, M. anseris and M. cloacale type strains.</title>
        <authorList>
            <person name="Grozner D."/>
            <person name="Forro B."/>
            <person name="Sulyok K.M."/>
            <person name="Marton S."/>
            <person name="Kreizinger Z."/>
            <person name="Banyai K."/>
            <person name="Gyuranecz M."/>
        </authorList>
    </citation>
    <scope>NUCLEOTIDE SEQUENCE [LARGE SCALE GENOMIC DNA]</scope>
    <source>
        <strain evidence="2">ATCC 49234</strain>
    </source>
</reference>
<evidence type="ECO:0000313" key="1">
    <source>
        <dbReference type="EMBL" id="AWX69409.1"/>
    </source>
</evidence>
<dbReference type="RefSeq" id="WP_033178456.1">
    <property type="nucleotide sequence ID" value="NZ_CP030140.1"/>
</dbReference>
<keyword evidence="2" id="KW-1185">Reference proteome</keyword>
<accession>A0A2Z4NCY5</accession>
<protein>
    <submittedName>
        <fullName evidence="1">Uncharacterized protein</fullName>
    </submittedName>
</protein>